<dbReference type="InterPro" id="IPR013087">
    <property type="entry name" value="Znf_C2H2_type"/>
</dbReference>
<dbReference type="Proteomes" id="UP000617340">
    <property type="component" value="Unassembled WGS sequence"/>
</dbReference>
<proteinExistence type="predicted"/>
<accession>A0A834JLT4</accession>
<dbReference type="SMART" id="SM00355">
    <property type="entry name" value="ZnF_C2H2"/>
    <property type="match status" value="3"/>
</dbReference>
<evidence type="ECO:0000313" key="2">
    <source>
        <dbReference type="EMBL" id="KAF7390310.1"/>
    </source>
</evidence>
<sequence length="258" mass="30309">MEFLQSIGVGVRSVDDPFFDETYKYCKIFQRKGVIAEDEEDLCHEIIAEFPCPISQCTALFKTLIDFEMHYNSCHRYICLECKRTKPNPRLLEIHIQETHDTFFKLLSEKQPMYQCYVSRCNVKFHNPNERRDHCIDVHKYPKNCRFDDTSYRKGKGNNSNKMDIDVIDRKEEGKEKIRLNKNQKIRTFDKTSKMSNIEKSSATCPTLSTNINENASLMFVPRQVEKSYAKMLSRNQSRKRDVLEAECMSDIAQSLPD</sequence>
<dbReference type="PANTHER" id="PTHR21354">
    <property type="entry name" value="ZINC FINGER PROTEIN 511"/>
    <property type="match status" value="1"/>
</dbReference>
<dbReference type="InterPro" id="IPR039258">
    <property type="entry name" value="ZNF511"/>
</dbReference>
<feature type="domain" description="C2H2-type" evidence="1">
    <location>
        <begin position="116"/>
        <end position="139"/>
    </location>
</feature>
<dbReference type="PROSITE" id="PS00028">
    <property type="entry name" value="ZINC_FINGER_C2H2_1"/>
    <property type="match status" value="1"/>
</dbReference>
<dbReference type="PANTHER" id="PTHR21354:SF0">
    <property type="entry name" value="ZINC FINGER PROTEIN 511"/>
    <property type="match status" value="1"/>
</dbReference>
<evidence type="ECO:0000259" key="1">
    <source>
        <dbReference type="PROSITE" id="PS00028"/>
    </source>
</evidence>
<protein>
    <recommendedName>
        <fullName evidence="1">C2H2-type domain-containing protein</fullName>
    </recommendedName>
</protein>
<organism evidence="2 3">
    <name type="scientific">Vespula germanica</name>
    <name type="common">German yellow jacket</name>
    <name type="synonym">Paravespula germanica</name>
    <dbReference type="NCBI Taxonomy" id="30212"/>
    <lineage>
        <taxon>Eukaryota</taxon>
        <taxon>Metazoa</taxon>
        <taxon>Ecdysozoa</taxon>
        <taxon>Arthropoda</taxon>
        <taxon>Hexapoda</taxon>
        <taxon>Insecta</taxon>
        <taxon>Pterygota</taxon>
        <taxon>Neoptera</taxon>
        <taxon>Endopterygota</taxon>
        <taxon>Hymenoptera</taxon>
        <taxon>Apocrita</taxon>
        <taxon>Aculeata</taxon>
        <taxon>Vespoidea</taxon>
        <taxon>Vespidae</taxon>
        <taxon>Vespinae</taxon>
        <taxon>Vespula</taxon>
    </lineage>
</organism>
<keyword evidence="3" id="KW-1185">Reference proteome</keyword>
<dbReference type="AlphaFoldDB" id="A0A834JLT4"/>
<name>A0A834JLT4_VESGE</name>
<evidence type="ECO:0000313" key="3">
    <source>
        <dbReference type="Proteomes" id="UP000617340"/>
    </source>
</evidence>
<dbReference type="EMBL" id="JACSDZ010000012">
    <property type="protein sequence ID" value="KAF7390310.1"/>
    <property type="molecule type" value="Genomic_DNA"/>
</dbReference>
<gene>
    <name evidence="2" type="ORF">HZH68_012167</name>
</gene>
<comment type="caution">
    <text evidence="2">The sequence shown here is derived from an EMBL/GenBank/DDBJ whole genome shotgun (WGS) entry which is preliminary data.</text>
</comment>
<reference evidence="2" key="1">
    <citation type="journal article" date="2020" name="G3 (Bethesda)">
        <title>High-Quality Assemblies for Three Invasive Social Wasps from the &lt;i&gt;Vespula&lt;/i&gt; Genus.</title>
        <authorList>
            <person name="Harrop T.W.R."/>
            <person name="Guhlin J."/>
            <person name="McLaughlin G.M."/>
            <person name="Permina E."/>
            <person name="Stockwell P."/>
            <person name="Gilligan J."/>
            <person name="Le Lec M.F."/>
            <person name="Gruber M.A.M."/>
            <person name="Quinn O."/>
            <person name="Lovegrove M."/>
            <person name="Duncan E.J."/>
            <person name="Remnant E.J."/>
            <person name="Van Eeckhoven J."/>
            <person name="Graham B."/>
            <person name="Knapp R.A."/>
            <person name="Langford K.W."/>
            <person name="Kronenberg Z."/>
            <person name="Press M.O."/>
            <person name="Eacker S.M."/>
            <person name="Wilson-Rankin E.E."/>
            <person name="Purcell J."/>
            <person name="Lester P.J."/>
            <person name="Dearden P.K."/>
        </authorList>
    </citation>
    <scope>NUCLEOTIDE SEQUENCE</scope>
    <source>
        <strain evidence="2">Linc-1</strain>
    </source>
</reference>